<dbReference type="Gene3D" id="1.10.357.150">
    <property type="match status" value="1"/>
</dbReference>
<evidence type="ECO:0000313" key="4">
    <source>
        <dbReference type="Proteomes" id="UP001385951"/>
    </source>
</evidence>
<evidence type="ECO:0000259" key="2">
    <source>
        <dbReference type="Pfam" id="PF22766"/>
    </source>
</evidence>
<sequence length="922" mass="102136">MAFPVPSHLPRKRDNDVSTKLLSKMSETDLKSLSYEVASTWVIELDDAIRETKRRIHDRIQTDLPAFESQLSSAKSVQERLLQLGSNVDQLHHSIADSESGMIPQLIKSLTQHATLVQEALDTNTKHSALVHLSKCKKQVNELVTLTRQGKLPEAISAGDVMDHLLSACPPPLDTAEIMHDLKRNARAAKDRATDQLNEAYSRCIVVSAEHIIVRTSVPVRQSDTVLPLSAVVSSLPSSFLSSHMNTLRRDLTTHYIDHILKQPVSVSLDSHEGAATPSEFKLTTFPDPPMVPSTLSRIENLAQVLQFLRDHLLPFLPQSSTFALSLCKPITTGILNYLLIPSLPSSIEALPGFLQLVEKAVNFERDYVGGLLGDDSPDKEVKIWADAVGAHYERKRRMELLECARTIITREENDGGAFRVEVVVIEDIPQEHLGNAKNGVVSPLEPIPAVEEDAWGLEEDPPASAVEDLIPEENGWDFDDEVEPGVEPEPEVAAGPSSVEESTTPTEDPADAWGWNDDPTLPPEDDETTDSSVWDDPWADEPAEPKPQPVVKPKAATRLEKLSNKGRASASATSSTVTSPVPTSVPPPTPAMPILARQATTTHNPPPSASRPTEKEWYVVSGRVKEIILLVEDVLNEATQLSKSRILSPSHHTPIGNILGQTSSFVLELYRALYPVTFANSLSASPKRAFCFYNDCLWLSDEVKRVRGSPNTLSSSKDKLAEGQDRLRAVADSWYEDSIDNQCLKVNETLDGTDGFRYTSDQDRYDECEAAINQVLQDIRRFAREVKPVVTKTKYFMALGSIVDAALSRILRDVLALFDIPEVESHRLSELCRILNALESLFVEDPNHPSFVVAYVPSWLKFSYLSELLEASIADISYLFEEKALVDFEIEELVKLVKALFADTPLRANAINKLMQGHHMS</sequence>
<proteinExistence type="predicted"/>
<name>A0AAW0G5T8_9APHY</name>
<dbReference type="InterPro" id="IPR055148">
    <property type="entry name" value="ZW10_C_2"/>
</dbReference>
<dbReference type="PANTHER" id="PTHR12205:SF0">
    <property type="entry name" value="CENTROMERE_KINETOCHORE PROTEIN ZW10 HOMOLOG"/>
    <property type="match status" value="1"/>
</dbReference>
<dbReference type="GO" id="GO:0006888">
    <property type="term" value="P:endoplasmic reticulum to Golgi vesicle-mediated transport"/>
    <property type="evidence" value="ECO:0007669"/>
    <property type="project" value="TreeGrafter"/>
</dbReference>
<protein>
    <recommendedName>
        <fullName evidence="2">ZW10 C-terminal helical domain-containing protein</fullName>
    </recommendedName>
</protein>
<dbReference type="GO" id="GO:1990423">
    <property type="term" value="C:RZZ complex"/>
    <property type="evidence" value="ECO:0007669"/>
    <property type="project" value="TreeGrafter"/>
</dbReference>
<dbReference type="EMBL" id="JASBNA010000019">
    <property type="protein sequence ID" value="KAK7685659.1"/>
    <property type="molecule type" value="Genomic_DNA"/>
</dbReference>
<gene>
    <name evidence="3" type="ORF">QCA50_011003</name>
</gene>
<comment type="caution">
    <text evidence="3">The sequence shown here is derived from an EMBL/GenBank/DDBJ whole genome shotgun (WGS) entry which is preliminary data.</text>
</comment>
<evidence type="ECO:0000256" key="1">
    <source>
        <dbReference type="SAM" id="MobiDB-lite"/>
    </source>
</evidence>
<evidence type="ECO:0000313" key="3">
    <source>
        <dbReference type="EMBL" id="KAK7685659.1"/>
    </source>
</evidence>
<dbReference type="PANTHER" id="PTHR12205">
    <property type="entry name" value="CENTROMERE/KINETOCHORE PROTEIN ZW10"/>
    <property type="match status" value="1"/>
</dbReference>
<dbReference type="AlphaFoldDB" id="A0AAW0G5T8"/>
<keyword evidence="4" id="KW-1185">Reference proteome</keyword>
<feature type="compositionally biased region" description="Acidic residues" evidence="1">
    <location>
        <begin position="476"/>
        <end position="491"/>
    </location>
</feature>
<feature type="domain" description="ZW10 C-terminal helical" evidence="2">
    <location>
        <begin position="772"/>
        <end position="915"/>
    </location>
</feature>
<feature type="compositionally biased region" description="Low complexity" evidence="1">
    <location>
        <begin position="569"/>
        <end position="583"/>
    </location>
</feature>
<reference evidence="3 4" key="1">
    <citation type="submission" date="2022-09" db="EMBL/GenBank/DDBJ databases">
        <authorList>
            <person name="Palmer J.M."/>
        </authorList>
    </citation>
    <scope>NUCLEOTIDE SEQUENCE [LARGE SCALE GENOMIC DNA]</scope>
    <source>
        <strain evidence="3 4">DSM 7382</strain>
    </source>
</reference>
<organism evidence="3 4">
    <name type="scientific">Cerrena zonata</name>
    <dbReference type="NCBI Taxonomy" id="2478898"/>
    <lineage>
        <taxon>Eukaryota</taxon>
        <taxon>Fungi</taxon>
        <taxon>Dikarya</taxon>
        <taxon>Basidiomycota</taxon>
        <taxon>Agaricomycotina</taxon>
        <taxon>Agaricomycetes</taxon>
        <taxon>Polyporales</taxon>
        <taxon>Cerrenaceae</taxon>
        <taxon>Cerrena</taxon>
    </lineage>
</organism>
<dbReference type="Pfam" id="PF22766">
    <property type="entry name" value="ZW10_C2"/>
    <property type="match status" value="1"/>
</dbReference>
<dbReference type="GO" id="GO:0005737">
    <property type="term" value="C:cytoplasm"/>
    <property type="evidence" value="ECO:0007669"/>
    <property type="project" value="GOC"/>
</dbReference>
<dbReference type="InterPro" id="IPR046362">
    <property type="entry name" value="Zw10/DSL1_C_sf"/>
</dbReference>
<accession>A0AAW0G5T8</accession>
<feature type="region of interest" description="Disordered" evidence="1">
    <location>
        <begin position="476"/>
        <end position="587"/>
    </location>
</feature>
<dbReference type="Proteomes" id="UP001385951">
    <property type="component" value="Unassembled WGS sequence"/>
</dbReference>
<dbReference type="GO" id="GO:0007094">
    <property type="term" value="P:mitotic spindle assembly checkpoint signaling"/>
    <property type="evidence" value="ECO:0007669"/>
    <property type="project" value="TreeGrafter"/>
</dbReference>